<dbReference type="Gene3D" id="3.30.70.330">
    <property type="match status" value="1"/>
</dbReference>
<evidence type="ECO:0000259" key="6">
    <source>
        <dbReference type="PROSITE" id="PS50102"/>
    </source>
</evidence>
<keyword evidence="8" id="KW-1185">Reference proteome</keyword>
<feature type="compositionally biased region" description="Polar residues" evidence="5">
    <location>
        <begin position="193"/>
        <end position="204"/>
    </location>
</feature>
<dbReference type="GO" id="GO:0003723">
    <property type="term" value="F:RNA binding"/>
    <property type="evidence" value="ECO:0007669"/>
    <property type="project" value="UniProtKB-UniRule"/>
</dbReference>
<reference evidence="7 8" key="1">
    <citation type="submission" date="2018-03" db="EMBL/GenBank/DDBJ databases">
        <authorList>
            <person name="Guldener U."/>
        </authorList>
    </citation>
    <scope>NUCLEOTIDE SEQUENCE [LARGE SCALE GENOMIC DNA]</scope>
    <source>
        <strain evidence="7 8">NBRC100155</strain>
    </source>
</reference>
<sequence length="237" mass="25298">MADNPQPSSAAALSDSASPYLSRPASSSTTASSSSNSTKPTATAATKHETRLYIGNLHPSVDEYALVQTFSRFGKISKLDFLFHKSGPQRGQPRGYAFLEYASPQEALQAVVGAHEKTLRGRKISVTFATKNNADTDRDATGGVGPHRRDRRTGGESEAIKTTQLSLAKNAKQPQGRKDRSYGGETCQDAPGQDSSNNSYSSTDRVVNGARTCLVAGQAQLQADRRTEITATSIIAM</sequence>
<keyword evidence="2 4" id="KW-0694">RNA-binding</keyword>
<dbReference type="Proteomes" id="UP000324022">
    <property type="component" value="Unassembled WGS sequence"/>
</dbReference>
<feature type="region of interest" description="Disordered" evidence="5">
    <location>
        <begin position="1"/>
        <end position="48"/>
    </location>
</feature>
<name>A0A5C3EFP3_9BASI</name>
<dbReference type="PANTHER" id="PTHR48027">
    <property type="entry name" value="HETEROGENEOUS NUCLEAR RIBONUCLEOPROTEIN 87F-RELATED"/>
    <property type="match status" value="1"/>
</dbReference>
<dbReference type="InterPro" id="IPR012677">
    <property type="entry name" value="Nucleotide-bd_a/b_plait_sf"/>
</dbReference>
<feature type="compositionally biased region" description="Low complexity" evidence="5">
    <location>
        <begin position="7"/>
        <end position="45"/>
    </location>
</feature>
<dbReference type="SMART" id="SM00360">
    <property type="entry name" value="RRM"/>
    <property type="match status" value="1"/>
</dbReference>
<evidence type="ECO:0000313" key="8">
    <source>
        <dbReference type="Proteomes" id="UP000324022"/>
    </source>
</evidence>
<evidence type="ECO:0000256" key="4">
    <source>
        <dbReference type="PROSITE-ProRule" id="PRU00176"/>
    </source>
</evidence>
<feature type="domain" description="RRM" evidence="6">
    <location>
        <begin position="50"/>
        <end position="131"/>
    </location>
</feature>
<dbReference type="EMBL" id="OOIN01000020">
    <property type="protein sequence ID" value="SPO27999.1"/>
    <property type="molecule type" value="Genomic_DNA"/>
</dbReference>
<evidence type="ECO:0000256" key="1">
    <source>
        <dbReference type="ARBA" id="ARBA00021141"/>
    </source>
</evidence>
<dbReference type="SUPFAM" id="SSF54928">
    <property type="entry name" value="RNA-binding domain, RBD"/>
    <property type="match status" value="1"/>
</dbReference>
<accession>A0A5C3EFP3</accession>
<dbReference type="InterPro" id="IPR035979">
    <property type="entry name" value="RBD_domain_sf"/>
</dbReference>
<dbReference type="Pfam" id="PF00076">
    <property type="entry name" value="RRM_1"/>
    <property type="match status" value="1"/>
</dbReference>
<proteinExistence type="predicted"/>
<dbReference type="OrthoDB" id="6730379at2759"/>
<dbReference type="CDD" id="cd12355">
    <property type="entry name" value="RRM_RBM18"/>
    <property type="match status" value="1"/>
</dbReference>
<feature type="region of interest" description="Disordered" evidence="5">
    <location>
        <begin position="130"/>
        <end position="204"/>
    </location>
</feature>
<protein>
    <recommendedName>
        <fullName evidence="1">Probable RNA-binding protein 18</fullName>
    </recommendedName>
    <alternativeName>
        <fullName evidence="3">RNA-binding motif protein 18</fullName>
    </alternativeName>
</protein>
<dbReference type="InterPro" id="IPR039157">
    <property type="entry name" value="RBM18_RRM"/>
</dbReference>
<evidence type="ECO:0000256" key="5">
    <source>
        <dbReference type="SAM" id="MobiDB-lite"/>
    </source>
</evidence>
<evidence type="ECO:0000313" key="7">
    <source>
        <dbReference type="EMBL" id="SPO27999.1"/>
    </source>
</evidence>
<evidence type="ECO:0000256" key="2">
    <source>
        <dbReference type="ARBA" id="ARBA00022884"/>
    </source>
</evidence>
<dbReference type="InterPro" id="IPR052462">
    <property type="entry name" value="SLIRP/GR-RBP-like"/>
</dbReference>
<gene>
    <name evidence="7" type="ORF">UTRI_05142</name>
</gene>
<dbReference type="PROSITE" id="PS50102">
    <property type="entry name" value="RRM"/>
    <property type="match status" value="1"/>
</dbReference>
<dbReference type="InterPro" id="IPR000504">
    <property type="entry name" value="RRM_dom"/>
</dbReference>
<dbReference type="AlphaFoldDB" id="A0A5C3EFP3"/>
<organism evidence="7 8">
    <name type="scientific">Ustilago trichophora</name>
    <dbReference type="NCBI Taxonomy" id="86804"/>
    <lineage>
        <taxon>Eukaryota</taxon>
        <taxon>Fungi</taxon>
        <taxon>Dikarya</taxon>
        <taxon>Basidiomycota</taxon>
        <taxon>Ustilaginomycotina</taxon>
        <taxon>Ustilaginomycetes</taxon>
        <taxon>Ustilaginales</taxon>
        <taxon>Ustilaginaceae</taxon>
        <taxon>Ustilago</taxon>
    </lineage>
</organism>
<evidence type="ECO:0000256" key="3">
    <source>
        <dbReference type="ARBA" id="ARBA00030780"/>
    </source>
</evidence>